<organism evidence="13 14">
    <name type="scientific">Momordica charantia</name>
    <name type="common">Bitter gourd</name>
    <name type="synonym">Balsam pear</name>
    <dbReference type="NCBI Taxonomy" id="3673"/>
    <lineage>
        <taxon>Eukaryota</taxon>
        <taxon>Viridiplantae</taxon>
        <taxon>Streptophyta</taxon>
        <taxon>Embryophyta</taxon>
        <taxon>Tracheophyta</taxon>
        <taxon>Spermatophyta</taxon>
        <taxon>Magnoliopsida</taxon>
        <taxon>eudicotyledons</taxon>
        <taxon>Gunneridae</taxon>
        <taxon>Pentapetalae</taxon>
        <taxon>rosids</taxon>
        <taxon>fabids</taxon>
        <taxon>Cucurbitales</taxon>
        <taxon>Cucurbitaceae</taxon>
        <taxon>Momordiceae</taxon>
        <taxon>Momordica</taxon>
    </lineage>
</organism>
<evidence type="ECO:0000256" key="12">
    <source>
        <dbReference type="RuleBase" id="RU000461"/>
    </source>
</evidence>
<reference evidence="14" key="1">
    <citation type="submission" date="2025-08" db="UniProtKB">
        <authorList>
            <consortium name="RefSeq"/>
        </authorList>
    </citation>
    <scope>IDENTIFICATION</scope>
    <source>
        <strain evidence="14">OHB3-1</strain>
    </source>
</reference>
<evidence type="ECO:0000256" key="5">
    <source>
        <dbReference type="ARBA" id="ARBA00022723"/>
    </source>
</evidence>
<dbReference type="CDD" id="cd20653">
    <property type="entry name" value="CYP81"/>
    <property type="match status" value="1"/>
</dbReference>
<keyword evidence="9 12" id="KW-0503">Monooxygenase</keyword>
<dbReference type="SUPFAM" id="SSF48264">
    <property type="entry name" value="Cytochrome P450"/>
    <property type="match status" value="1"/>
</dbReference>
<proteinExistence type="inferred from homology"/>
<keyword evidence="7 12" id="KW-0560">Oxidoreductase</keyword>
<dbReference type="InterPro" id="IPR002401">
    <property type="entry name" value="Cyt_P450_E_grp-I"/>
</dbReference>
<dbReference type="GO" id="GO:0004497">
    <property type="term" value="F:monooxygenase activity"/>
    <property type="evidence" value="ECO:0007669"/>
    <property type="project" value="UniProtKB-KW"/>
</dbReference>
<dbReference type="AlphaFoldDB" id="A0A6J1D797"/>
<comment type="cofactor">
    <cofactor evidence="11">
        <name>heme</name>
        <dbReference type="ChEBI" id="CHEBI:30413"/>
    </cofactor>
</comment>
<dbReference type="OrthoDB" id="1055148at2759"/>
<sequence length="501" mass="56474">MEFLLLSILSSLFSLLIVLSFLPRPRRGNLPPSPPFALPLIGHIHLVKHPVHRTFHKISKKFGPIFSLRFGSRLIVVVSSSSAVQECFTKNDIVLANRPIMKSGKYLAYNYTTLGSSPYGEHWRNLRRISALEVLSTSRLNSFVGIREDEIKRLMHRLCGDSLEEFAVVEVEPLFLDLTFSIVMRMLAGKKYYGDDMSEDSRQSRKFREVVTQILAHAVSWNPGDFIPMWNLIDPSGLEKRIMKLGQRADELFQGLIDEIRNQNNGGNTMIDHLLGLQNTQPEYYSDQVIKGIIQDIILAGIDTSAVTIEWALSHLLNNPDVLKKARTEIDYCIGQERMVNEADLSSLSYLQGIISETLRLTPTGPILIPHCASEDCKVEGYDIPRDTIVLVNAWAIHRDPNLWEDAKSFKPERHTNAIRPNTYELLPFGVGRRACPGMGMAQRVVGLTLASLIQCFEWKRVSSSLVDMTEGEGTTMPKAQPLIAKCKPHPIMKVILSKNN</sequence>
<protein>
    <submittedName>
        <fullName evidence="14">Isoflavone 3'-hydroxylase-like</fullName>
    </submittedName>
</protein>
<dbReference type="PANTHER" id="PTHR47947:SF62">
    <property type="entry name" value="CYTOCHROME P450, FAMILY 81, SUBFAMILY D, POLYPEPTIDE 5"/>
    <property type="match status" value="1"/>
</dbReference>
<keyword evidence="13" id="KW-1185">Reference proteome</keyword>
<evidence type="ECO:0000313" key="14">
    <source>
        <dbReference type="RefSeq" id="XP_022149524.1"/>
    </source>
</evidence>
<keyword evidence="3 11" id="KW-0349">Heme</keyword>
<dbReference type="GO" id="GO:0020037">
    <property type="term" value="F:heme binding"/>
    <property type="evidence" value="ECO:0007669"/>
    <property type="project" value="InterPro"/>
</dbReference>
<dbReference type="Pfam" id="PF00067">
    <property type="entry name" value="p450"/>
    <property type="match status" value="1"/>
</dbReference>
<evidence type="ECO:0000256" key="6">
    <source>
        <dbReference type="ARBA" id="ARBA00022989"/>
    </source>
</evidence>
<dbReference type="PROSITE" id="PS00086">
    <property type="entry name" value="CYTOCHROME_P450"/>
    <property type="match status" value="1"/>
</dbReference>
<keyword evidence="8 11" id="KW-0408">Iron</keyword>
<evidence type="ECO:0000256" key="1">
    <source>
        <dbReference type="ARBA" id="ARBA00004167"/>
    </source>
</evidence>
<evidence type="ECO:0000256" key="7">
    <source>
        <dbReference type="ARBA" id="ARBA00023002"/>
    </source>
</evidence>
<feature type="binding site" description="axial binding residue" evidence="11">
    <location>
        <position position="436"/>
    </location>
    <ligand>
        <name>heme</name>
        <dbReference type="ChEBI" id="CHEBI:30413"/>
    </ligand>
    <ligandPart>
        <name>Fe</name>
        <dbReference type="ChEBI" id="CHEBI:18248"/>
    </ligandPart>
</feature>
<dbReference type="FunFam" id="1.10.630.10:FF:000023">
    <property type="entry name" value="Cytochrome P450 family protein"/>
    <property type="match status" value="1"/>
</dbReference>
<dbReference type="PRINTS" id="PR00463">
    <property type="entry name" value="EP450I"/>
</dbReference>
<evidence type="ECO:0000256" key="9">
    <source>
        <dbReference type="ARBA" id="ARBA00023033"/>
    </source>
</evidence>
<keyword evidence="4" id="KW-0812">Transmembrane</keyword>
<evidence type="ECO:0000256" key="4">
    <source>
        <dbReference type="ARBA" id="ARBA00022692"/>
    </source>
</evidence>
<evidence type="ECO:0000256" key="8">
    <source>
        <dbReference type="ARBA" id="ARBA00023004"/>
    </source>
</evidence>
<dbReference type="PANTHER" id="PTHR47947">
    <property type="entry name" value="CYTOCHROME P450 82C3-RELATED"/>
    <property type="match status" value="1"/>
</dbReference>
<evidence type="ECO:0000313" key="13">
    <source>
        <dbReference type="Proteomes" id="UP000504603"/>
    </source>
</evidence>
<keyword evidence="5 11" id="KW-0479">Metal-binding</keyword>
<keyword evidence="10" id="KW-0472">Membrane</keyword>
<dbReference type="InterPro" id="IPR050651">
    <property type="entry name" value="Plant_Cytochrome_P450_Monoox"/>
</dbReference>
<gene>
    <name evidence="14" type="primary">LOC111017936</name>
</gene>
<comment type="similarity">
    <text evidence="2 12">Belongs to the cytochrome P450 family.</text>
</comment>
<evidence type="ECO:0000256" key="3">
    <source>
        <dbReference type="ARBA" id="ARBA00022617"/>
    </source>
</evidence>
<dbReference type="InterPro" id="IPR017972">
    <property type="entry name" value="Cyt_P450_CS"/>
</dbReference>
<dbReference type="Proteomes" id="UP000504603">
    <property type="component" value="Unplaced"/>
</dbReference>
<keyword evidence="6" id="KW-1133">Transmembrane helix</keyword>
<evidence type="ECO:0000256" key="10">
    <source>
        <dbReference type="ARBA" id="ARBA00023136"/>
    </source>
</evidence>
<dbReference type="RefSeq" id="XP_022149524.1">
    <property type="nucleotide sequence ID" value="XM_022293832.1"/>
</dbReference>
<dbReference type="GO" id="GO:0005506">
    <property type="term" value="F:iron ion binding"/>
    <property type="evidence" value="ECO:0007669"/>
    <property type="project" value="InterPro"/>
</dbReference>
<accession>A0A6J1D797</accession>
<comment type="subcellular location">
    <subcellularLocation>
        <location evidence="1">Membrane</location>
        <topology evidence="1">Single-pass membrane protein</topology>
    </subcellularLocation>
</comment>
<dbReference type="GO" id="GO:0016705">
    <property type="term" value="F:oxidoreductase activity, acting on paired donors, with incorporation or reduction of molecular oxygen"/>
    <property type="evidence" value="ECO:0007669"/>
    <property type="project" value="InterPro"/>
</dbReference>
<dbReference type="InterPro" id="IPR036396">
    <property type="entry name" value="Cyt_P450_sf"/>
</dbReference>
<dbReference type="Gene3D" id="1.10.630.10">
    <property type="entry name" value="Cytochrome P450"/>
    <property type="match status" value="1"/>
</dbReference>
<evidence type="ECO:0000256" key="11">
    <source>
        <dbReference type="PIRSR" id="PIRSR602401-1"/>
    </source>
</evidence>
<evidence type="ECO:0000256" key="2">
    <source>
        <dbReference type="ARBA" id="ARBA00010617"/>
    </source>
</evidence>
<dbReference type="GO" id="GO:0016020">
    <property type="term" value="C:membrane"/>
    <property type="evidence" value="ECO:0007669"/>
    <property type="project" value="UniProtKB-SubCell"/>
</dbReference>
<name>A0A6J1D797_MOMCH</name>
<dbReference type="GeneID" id="111017936"/>
<dbReference type="InterPro" id="IPR001128">
    <property type="entry name" value="Cyt_P450"/>
</dbReference>
<dbReference type="PRINTS" id="PR00385">
    <property type="entry name" value="P450"/>
</dbReference>
<dbReference type="KEGG" id="mcha:111017936"/>